<dbReference type="EMBL" id="CP062789">
    <property type="protein sequence ID" value="QOK23009.1"/>
    <property type="molecule type" value="Genomic_DNA"/>
</dbReference>
<keyword evidence="10" id="KW-0472">Membrane</keyword>
<accession>A0A1L3MD56</accession>
<dbReference type="KEGG" id="jte:ASJ30_00730"/>
<feature type="transmembrane region" description="Helical" evidence="10">
    <location>
        <begin position="121"/>
        <end position="146"/>
    </location>
</feature>
<evidence type="ECO:0000256" key="3">
    <source>
        <dbReference type="ARBA" id="ARBA00022553"/>
    </source>
</evidence>
<dbReference type="InterPro" id="IPR025828">
    <property type="entry name" value="Put_sensor_dom"/>
</dbReference>
<keyword evidence="6 13" id="KW-0418">Kinase</keyword>
<sequence length="429" mass="46270">MTTQTISPPLERISLPRRWLAGWGSVLLLVTSTLTSIGAIVLVSLVLTALVLVTAGGIGLVLLVPLVWLCGVFGHVERHRIVALTGRRVEPPARRVQPWWRRLFLDVHSWRSTAYLALHGLWGTFMGWLTLLVLAQALLMLLVPLLGNRLPDSGISLFGWIPVDGVIAMATAWTISLVTLLLMPLVAHGLTSVDVMLARWLLGRDERKVVEHLTARVDALSESRREAVDSVEAERRRIERDLHDGPQQRMVSIAMTLGMAKEAIHRDPQGAAVLVDEAHRSAKEAIVEMRHVARGIVPPILADRGLEAALPALAARSAVPVSVEVHDVGRLDPTTEAIAYFVVSEALTNVAKHSGAEHAQVVVATDDERLTATVTDDGRGGADPTRGTGLTGLRQRVTAVDGTLEVTSPSGGPTTLTATLPLRTGRSLS</sequence>
<protein>
    <recommendedName>
        <fullName evidence="2">histidine kinase</fullName>
        <ecNumber evidence="2">2.7.13.3</ecNumber>
    </recommendedName>
</protein>
<evidence type="ECO:0000256" key="9">
    <source>
        <dbReference type="SAM" id="MobiDB-lite"/>
    </source>
</evidence>
<feature type="domain" description="Histidine kinase/HSP90-like ATPase" evidence="11">
    <location>
        <begin position="334"/>
        <end position="424"/>
    </location>
</feature>
<dbReference type="GO" id="GO:0046983">
    <property type="term" value="F:protein dimerization activity"/>
    <property type="evidence" value="ECO:0007669"/>
    <property type="project" value="InterPro"/>
</dbReference>
<keyword evidence="14" id="KW-1185">Reference proteome</keyword>
<comment type="catalytic activity">
    <reaction evidence="1">
        <text>ATP + protein L-histidine = ADP + protein N-phospho-L-histidine.</text>
        <dbReference type="EC" id="2.7.13.3"/>
    </reaction>
</comment>
<dbReference type="GO" id="GO:0016020">
    <property type="term" value="C:membrane"/>
    <property type="evidence" value="ECO:0007669"/>
    <property type="project" value="InterPro"/>
</dbReference>
<dbReference type="Pfam" id="PF02518">
    <property type="entry name" value="HATPase_c"/>
    <property type="match status" value="1"/>
</dbReference>
<feature type="transmembrane region" description="Helical" evidence="10">
    <location>
        <begin position="49"/>
        <end position="70"/>
    </location>
</feature>
<dbReference type="EMBL" id="CP013290">
    <property type="protein sequence ID" value="APH00235.1"/>
    <property type="molecule type" value="Genomic_DNA"/>
</dbReference>
<evidence type="ECO:0000256" key="5">
    <source>
        <dbReference type="ARBA" id="ARBA00022741"/>
    </source>
</evidence>
<evidence type="ECO:0000256" key="6">
    <source>
        <dbReference type="ARBA" id="ARBA00022777"/>
    </source>
</evidence>
<dbReference type="AlphaFoldDB" id="A0A1L3MD56"/>
<evidence type="ECO:0000256" key="7">
    <source>
        <dbReference type="ARBA" id="ARBA00022840"/>
    </source>
</evidence>
<evidence type="ECO:0000313" key="12">
    <source>
        <dbReference type="EMBL" id="APH00235.1"/>
    </source>
</evidence>
<dbReference type="Pfam" id="PF07730">
    <property type="entry name" value="HisKA_3"/>
    <property type="match status" value="1"/>
</dbReference>
<dbReference type="PANTHER" id="PTHR24421">
    <property type="entry name" value="NITRATE/NITRITE SENSOR PROTEIN NARX-RELATED"/>
    <property type="match status" value="1"/>
</dbReference>
<feature type="region of interest" description="Disordered" evidence="9">
    <location>
        <begin position="404"/>
        <end position="429"/>
    </location>
</feature>
<feature type="transmembrane region" description="Helical" evidence="10">
    <location>
        <begin position="20"/>
        <end position="43"/>
    </location>
</feature>
<evidence type="ECO:0000259" key="11">
    <source>
        <dbReference type="SMART" id="SM00387"/>
    </source>
</evidence>
<evidence type="ECO:0000256" key="2">
    <source>
        <dbReference type="ARBA" id="ARBA00012438"/>
    </source>
</evidence>
<dbReference type="InterPro" id="IPR050482">
    <property type="entry name" value="Sensor_HK_TwoCompSys"/>
</dbReference>
<dbReference type="CDD" id="cd16917">
    <property type="entry name" value="HATPase_UhpB-NarQ-NarX-like"/>
    <property type="match status" value="1"/>
</dbReference>
<keyword evidence="4" id="KW-0808">Transferase</keyword>
<dbReference type="EC" id="2.7.13.3" evidence="2"/>
<dbReference type="GO" id="GO:0005524">
    <property type="term" value="F:ATP binding"/>
    <property type="evidence" value="ECO:0007669"/>
    <property type="project" value="UniProtKB-KW"/>
</dbReference>
<keyword evidence="3" id="KW-0597">Phosphoprotein</keyword>
<evidence type="ECO:0000313" key="13">
    <source>
        <dbReference type="EMBL" id="QOK23009.1"/>
    </source>
</evidence>
<keyword evidence="5" id="KW-0547">Nucleotide-binding</keyword>
<keyword evidence="7" id="KW-0067">ATP-binding</keyword>
<evidence type="ECO:0000256" key="4">
    <source>
        <dbReference type="ARBA" id="ARBA00022679"/>
    </source>
</evidence>
<evidence type="ECO:0000256" key="10">
    <source>
        <dbReference type="SAM" id="Phobius"/>
    </source>
</evidence>
<name>A0A1L3MD56_9MICO</name>
<evidence type="ECO:0000256" key="8">
    <source>
        <dbReference type="ARBA" id="ARBA00023012"/>
    </source>
</evidence>
<evidence type="ECO:0000313" key="14">
    <source>
        <dbReference type="Proteomes" id="UP000182938"/>
    </source>
</evidence>
<gene>
    <name evidence="12" type="ORF">ASJ30_00730</name>
    <name evidence="13" type="ORF">IGS73_00720</name>
</gene>
<dbReference type="Gene3D" id="1.20.5.1930">
    <property type="match status" value="1"/>
</dbReference>
<keyword evidence="8" id="KW-0902">Two-component regulatory system</keyword>
<dbReference type="GO" id="GO:0000155">
    <property type="term" value="F:phosphorelay sensor kinase activity"/>
    <property type="evidence" value="ECO:0007669"/>
    <property type="project" value="InterPro"/>
</dbReference>
<feature type="transmembrane region" description="Helical" evidence="10">
    <location>
        <begin position="166"/>
        <end position="187"/>
    </location>
</feature>
<keyword evidence="10" id="KW-0812">Transmembrane</keyword>
<dbReference type="InterPro" id="IPR036890">
    <property type="entry name" value="HATPase_C_sf"/>
</dbReference>
<dbReference type="Proteomes" id="UP000593998">
    <property type="component" value="Chromosome"/>
</dbReference>
<reference evidence="13 15" key="2">
    <citation type="submission" date="2020-10" db="EMBL/GenBank/DDBJ databases">
        <title>Janibacter indicus TT2 genome sequence.</title>
        <authorList>
            <person name="Lee K."/>
            <person name="Ganzorig M."/>
        </authorList>
    </citation>
    <scope>NUCLEOTIDE SEQUENCE [LARGE SCALE GENOMIC DNA]</scope>
    <source>
        <strain evidence="13 15">TT2</strain>
    </source>
</reference>
<dbReference type="SMART" id="SM00387">
    <property type="entry name" value="HATPase_c"/>
    <property type="match status" value="1"/>
</dbReference>
<dbReference type="SUPFAM" id="SSF55874">
    <property type="entry name" value="ATPase domain of HSP90 chaperone/DNA topoisomerase II/histidine kinase"/>
    <property type="match status" value="1"/>
</dbReference>
<keyword evidence="10" id="KW-1133">Transmembrane helix</keyword>
<proteinExistence type="predicted"/>
<dbReference type="Pfam" id="PF13796">
    <property type="entry name" value="Sensor"/>
    <property type="match status" value="1"/>
</dbReference>
<dbReference type="Gene3D" id="3.30.565.10">
    <property type="entry name" value="Histidine kinase-like ATPase, C-terminal domain"/>
    <property type="match status" value="1"/>
</dbReference>
<evidence type="ECO:0000256" key="1">
    <source>
        <dbReference type="ARBA" id="ARBA00000085"/>
    </source>
</evidence>
<feature type="compositionally biased region" description="Low complexity" evidence="9">
    <location>
        <begin position="407"/>
        <end position="429"/>
    </location>
</feature>
<dbReference type="InterPro" id="IPR011712">
    <property type="entry name" value="Sig_transdc_His_kin_sub3_dim/P"/>
</dbReference>
<dbReference type="InterPro" id="IPR003594">
    <property type="entry name" value="HATPase_dom"/>
</dbReference>
<dbReference type="Proteomes" id="UP000182938">
    <property type="component" value="Chromosome"/>
</dbReference>
<organism evidence="12 14">
    <name type="scientific">Janibacter indicus</name>
    <dbReference type="NCBI Taxonomy" id="857417"/>
    <lineage>
        <taxon>Bacteria</taxon>
        <taxon>Bacillati</taxon>
        <taxon>Actinomycetota</taxon>
        <taxon>Actinomycetes</taxon>
        <taxon>Micrococcales</taxon>
        <taxon>Intrasporangiaceae</taxon>
        <taxon>Janibacter</taxon>
    </lineage>
</organism>
<evidence type="ECO:0000313" key="15">
    <source>
        <dbReference type="Proteomes" id="UP000593998"/>
    </source>
</evidence>
<dbReference type="RefSeq" id="WP_072623415.1">
    <property type="nucleotide sequence ID" value="NZ_CP013290.1"/>
</dbReference>
<reference evidence="12 14" key="1">
    <citation type="submission" date="2015-11" db="EMBL/GenBank/DDBJ databases">
        <authorList>
            <person name="Zhang Y."/>
            <person name="Guo Z."/>
        </authorList>
    </citation>
    <scope>NUCLEOTIDE SEQUENCE [LARGE SCALE GENOMIC DNA]</scope>
    <source>
        <strain evidence="12 14">YFY001</strain>
    </source>
</reference>
<dbReference type="PANTHER" id="PTHR24421:SF10">
    <property type="entry name" value="NITRATE_NITRITE SENSOR PROTEIN NARQ"/>
    <property type="match status" value="1"/>
</dbReference>